<dbReference type="PANTHER" id="PTHR10695:SF46">
    <property type="entry name" value="BIFUNCTIONAL COENZYME A SYNTHASE-RELATED"/>
    <property type="match status" value="1"/>
</dbReference>
<dbReference type="SUPFAM" id="SSF52540">
    <property type="entry name" value="P-loop containing nucleoside triphosphate hydrolases"/>
    <property type="match status" value="1"/>
</dbReference>
<evidence type="ECO:0000256" key="2">
    <source>
        <dbReference type="ARBA" id="ARBA00022840"/>
    </source>
</evidence>
<dbReference type="EMBL" id="JAIEZQ010000001">
    <property type="protein sequence ID" value="MBY9073627.1"/>
    <property type="molecule type" value="Genomic_DNA"/>
</dbReference>
<keyword evidence="3" id="KW-0963">Cytoplasm</keyword>
<evidence type="ECO:0000256" key="3">
    <source>
        <dbReference type="HAMAP-Rule" id="MF_00376"/>
    </source>
</evidence>
<comment type="function">
    <text evidence="3">Catalyzes the phosphorylation of the 3'-hydroxyl group of dephosphocoenzyme A to form coenzyme A.</text>
</comment>
<dbReference type="EC" id="2.7.1.24" evidence="3 4"/>
<proteinExistence type="inferred from homology"/>
<dbReference type="HAMAP" id="MF_00376">
    <property type="entry name" value="Dephospho_CoA_kinase"/>
    <property type="match status" value="1"/>
</dbReference>
<comment type="similarity">
    <text evidence="3">Belongs to the CoaE family.</text>
</comment>
<evidence type="ECO:0000256" key="4">
    <source>
        <dbReference type="NCBIfam" id="TIGR00152"/>
    </source>
</evidence>
<dbReference type="InterPro" id="IPR027417">
    <property type="entry name" value="P-loop_NTPase"/>
</dbReference>
<dbReference type="Pfam" id="PF01121">
    <property type="entry name" value="CoaE"/>
    <property type="match status" value="1"/>
</dbReference>
<dbReference type="CDD" id="cd02022">
    <property type="entry name" value="DPCK"/>
    <property type="match status" value="1"/>
</dbReference>
<evidence type="ECO:0000256" key="1">
    <source>
        <dbReference type="ARBA" id="ARBA00022741"/>
    </source>
</evidence>
<keyword evidence="3" id="KW-0173">Coenzyme A biosynthesis</keyword>
<keyword evidence="3 5" id="KW-0808">Transferase</keyword>
<dbReference type="NCBIfam" id="NF002879">
    <property type="entry name" value="PRK03333.1"/>
    <property type="match status" value="1"/>
</dbReference>
<comment type="subcellular location">
    <subcellularLocation>
        <location evidence="3">Cytoplasm</location>
    </subcellularLocation>
</comment>
<accession>A0ABS7RJ70</accession>
<protein>
    <recommendedName>
        <fullName evidence="3 4">Dephospho-CoA kinase</fullName>
        <ecNumber evidence="3 4">2.7.1.24</ecNumber>
    </recommendedName>
    <alternativeName>
        <fullName evidence="3">Dephosphocoenzyme A kinase</fullName>
    </alternativeName>
</protein>
<gene>
    <name evidence="3 5" type="primary">coaE</name>
    <name evidence="5" type="ORF">K1X13_02215</name>
</gene>
<evidence type="ECO:0000313" key="5">
    <source>
        <dbReference type="EMBL" id="MBY9073627.1"/>
    </source>
</evidence>
<comment type="catalytic activity">
    <reaction evidence="3">
        <text>3'-dephospho-CoA + ATP = ADP + CoA + H(+)</text>
        <dbReference type="Rhea" id="RHEA:18245"/>
        <dbReference type="ChEBI" id="CHEBI:15378"/>
        <dbReference type="ChEBI" id="CHEBI:30616"/>
        <dbReference type="ChEBI" id="CHEBI:57287"/>
        <dbReference type="ChEBI" id="CHEBI:57328"/>
        <dbReference type="ChEBI" id="CHEBI:456216"/>
        <dbReference type="EC" id="2.7.1.24"/>
    </reaction>
</comment>
<organism evidence="5 6">
    <name type="scientific">Nocardioides jiangsuensis</name>
    <dbReference type="NCBI Taxonomy" id="2866161"/>
    <lineage>
        <taxon>Bacteria</taxon>
        <taxon>Bacillati</taxon>
        <taxon>Actinomycetota</taxon>
        <taxon>Actinomycetes</taxon>
        <taxon>Propionibacteriales</taxon>
        <taxon>Nocardioidaceae</taxon>
        <taxon>Nocardioides</taxon>
    </lineage>
</organism>
<dbReference type="Gene3D" id="3.40.50.300">
    <property type="entry name" value="P-loop containing nucleotide triphosphate hydrolases"/>
    <property type="match status" value="1"/>
</dbReference>
<keyword evidence="1 3" id="KW-0547">Nucleotide-binding</keyword>
<dbReference type="PROSITE" id="PS51219">
    <property type="entry name" value="DPCK"/>
    <property type="match status" value="1"/>
</dbReference>
<dbReference type="GO" id="GO:0004140">
    <property type="term" value="F:dephospho-CoA kinase activity"/>
    <property type="evidence" value="ECO:0007669"/>
    <property type="project" value="UniProtKB-EC"/>
</dbReference>
<keyword evidence="3 5" id="KW-0418">Kinase</keyword>
<keyword evidence="6" id="KW-1185">Reference proteome</keyword>
<dbReference type="NCBIfam" id="TIGR00152">
    <property type="entry name" value="dephospho-CoA kinase"/>
    <property type="match status" value="1"/>
</dbReference>
<dbReference type="Proteomes" id="UP000754710">
    <property type="component" value="Unassembled WGS sequence"/>
</dbReference>
<comment type="caution">
    <text evidence="5">The sequence shown here is derived from an EMBL/GenBank/DDBJ whole genome shotgun (WGS) entry which is preliminary data.</text>
</comment>
<dbReference type="PANTHER" id="PTHR10695">
    <property type="entry name" value="DEPHOSPHO-COA KINASE-RELATED"/>
    <property type="match status" value="1"/>
</dbReference>
<sequence length="273" mass="28591">MRRGSGEPEVDRELLGVGHGYGGGAELPSALLRLVCEGEQGHRHPGGGGDRRYPVPARRDALTRCGTVTPVTRVRVGLTGGVASGKSTVSAILRDLGAVVVDADRLAREVVAPGTEGLAEIVEAFGPGVLTASGELDRPAMGAVVFADETARRRLEAIIHPRVRRRGAELEAAAGPDAVVVHDIPLLAETGQGGAFDAVVVVDVPVQTQIERMVAERGMSRADAEARVAAQASREDRRAVATYVIDNTGTLEDLRDRVTEVFEKLVSTGSAVG</sequence>
<feature type="binding site" evidence="3">
    <location>
        <begin position="83"/>
        <end position="88"/>
    </location>
    <ligand>
        <name>ATP</name>
        <dbReference type="ChEBI" id="CHEBI:30616"/>
    </ligand>
</feature>
<reference evidence="5 6" key="1">
    <citation type="submission" date="2021-08" db="EMBL/GenBank/DDBJ databases">
        <title>Nocardioides bacterium WL0053 sp. nov., isolated from the sediment.</title>
        <authorList>
            <person name="Wang L."/>
            <person name="Zhang D."/>
            <person name="Zhang A."/>
        </authorList>
    </citation>
    <scope>NUCLEOTIDE SEQUENCE [LARGE SCALE GENOMIC DNA]</scope>
    <source>
        <strain evidence="5 6">WL0053</strain>
    </source>
</reference>
<keyword evidence="2 3" id="KW-0067">ATP-binding</keyword>
<name>A0ABS7RJ70_9ACTN</name>
<dbReference type="InterPro" id="IPR001977">
    <property type="entry name" value="Depp_CoAkinase"/>
</dbReference>
<comment type="pathway">
    <text evidence="3">Cofactor biosynthesis; coenzyme A biosynthesis; CoA from (R)-pantothenate: step 5/5.</text>
</comment>
<evidence type="ECO:0000313" key="6">
    <source>
        <dbReference type="Proteomes" id="UP000754710"/>
    </source>
</evidence>